<dbReference type="GO" id="GO:0016829">
    <property type="term" value="F:lyase activity"/>
    <property type="evidence" value="ECO:0007669"/>
    <property type="project" value="UniProtKB-KW"/>
</dbReference>
<keyword evidence="3" id="KW-1133">Transmembrane helix</keyword>
<keyword evidence="2" id="KW-0812">Transmembrane</keyword>
<sequence>PKVKVVETYDLTIPEGRSLREVAKLVADSPVRGRYARAAGEKRFLRRARALGLPAGRDTLEGFLFPATYELTGDAGVRDLIGKQLDAFEQNFASVPMRRAKRRNLTRYDVLIIASMIEREAMISKERPLIAAVIHNRLRAGMPLGIDATIRYATDNWTRPIRVSELEADGPYNTRLRQGLPPTPIGNPGLDSLKAAANPADADYLFYVVKPGTCGEHAFSATDAEFQRDSARYNAERDAAGGKSPTTC</sequence>
<dbReference type="InterPro" id="IPR003770">
    <property type="entry name" value="MLTG-like"/>
</dbReference>
<keyword evidence="6" id="KW-0961">Cell wall biogenesis/degradation</keyword>
<evidence type="ECO:0000256" key="2">
    <source>
        <dbReference type="ARBA" id="ARBA00022692"/>
    </source>
</evidence>
<keyword evidence="5" id="KW-0456">Lyase</keyword>
<dbReference type="NCBIfam" id="TIGR00247">
    <property type="entry name" value="endolytic transglycosylase MltG"/>
    <property type="match status" value="1"/>
</dbReference>
<keyword evidence="1" id="KW-1003">Cell membrane</keyword>
<gene>
    <name evidence="7" type="ORF">AVDCRST_MAG65-565</name>
</gene>
<dbReference type="EMBL" id="CADCVL010000098">
    <property type="protein sequence ID" value="CAA9468756.1"/>
    <property type="molecule type" value="Genomic_DNA"/>
</dbReference>
<evidence type="ECO:0000256" key="1">
    <source>
        <dbReference type="ARBA" id="ARBA00022475"/>
    </source>
</evidence>
<name>A0A6J4REA3_9ACTN</name>
<dbReference type="AlphaFoldDB" id="A0A6J4REA3"/>
<organism evidence="7">
    <name type="scientific">uncultured Solirubrobacteraceae bacterium</name>
    <dbReference type="NCBI Taxonomy" id="1162706"/>
    <lineage>
        <taxon>Bacteria</taxon>
        <taxon>Bacillati</taxon>
        <taxon>Actinomycetota</taxon>
        <taxon>Thermoleophilia</taxon>
        <taxon>Solirubrobacterales</taxon>
        <taxon>Solirubrobacteraceae</taxon>
        <taxon>environmental samples</taxon>
    </lineage>
</organism>
<dbReference type="PANTHER" id="PTHR30518">
    <property type="entry name" value="ENDOLYTIC MUREIN TRANSGLYCOSYLASE"/>
    <property type="match status" value="1"/>
</dbReference>
<evidence type="ECO:0000313" key="7">
    <source>
        <dbReference type="EMBL" id="CAA9468756.1"/>
    </source>
</evidence>
<keyword evidence="4" id="KW-0472">Membrane</keyword>
<evidence type="ECO:0000256" key="5">
    <source>
        <dbReference type="ARBA" id="ARBA00023239"/>
    </source>
</evidence>
<evidence type="ECO:0000256" key="4">
    <source>
        <dbReference type="ARBA" id="ARBA00023136"/>
    </source>
</evidence>
<proteinExistence type="predicted"/>
<dbReference type="PANTHER" id="PTHR30518:SF2">
    <property type="entry name" value="ENDOLYTIC MUREIN TRANSGLYCOSYLASE"/>
    <property type="match status" value="1"/>
</dbReference>
<evidence type="ECO:0000256" key="6">
    <source>
        <dbReference type="ARBA" id="ARBA00023316"/>
    </source>
</evidence>
<feature type="non-terminal residue" evidence="7">
    <location>
        <position position="1"/>
    </location>
</feature>
<reference evidence="7" key="1">
    <citation type="submission" date="2020-02" db="EMBL/GenBank/DDBJ databases">
        <authorList>
            <person name="Meier V. D."/>
        </authorList>
    </citation>
    <scope>NUCLEOTIDE SEQUENCE</scope>
    <source>
        <strain evidence="7">AVDCRST_MAG65</strain>
    </source>
</reference>
<dbReference type="GO" id="GO:0071555">
    <property type="term" value="P:cell wall organization"/>
    <property type="evidence" value="ECO:0007669"/>
    <property type="project" value="UniProtKB-KW"/>
</dbReference>
<accession>A0A6J4REA3</accession>
<dbReference type="Pfam" id="PF02618">
    <property type="entry name" value="YceG"/>
    <property type="match status" value="1"/>
</dbReference>
<protein>
    <submittedName>
        <fullName evidence="7">FIG004453: protein YceG like</fullName>
    </submittedName>
</protein>
<evidence type="ECO:0000256" key="3">
    <source>
        <dbReference type="ARBA" id="ARBA00022989"/>
    </source>
</evidence>